<dbReference type="EMBL" id="UGHV01000001">
    <property type="protein sequence ID" value="STO96724.1"/>
    <property type="molecule type" value="Genomic_DNA"/>
</dbReference>
<evidence type="ECO:0000313" key="2">
    <source>
        <dbReference type="EMBL" id="STO96724.1"/>
    </source>
</evidence>
<dbReference type="Proteomes" id="UP000254841">
    <property type="component" value="Unassembled WGS sequence"/>
</dbReference>
<sequence>MGRGQPSSNPNGAGWPSTTGNPSGGGRGNNTSSK</sequence>
<accession>A0A377J3A2</accession>
<reference evidence="2 3" key="1">
    <citation type="submission" date="2018-06" db="EMBL/GenBank/DDBJ databases">
        <authorList>
            <consortium name="Pathogen Informatics"/>
            <person name="Doyle S."/>
        </authorList>
    </citation>
    <scope>NUCLEOTIDE SEQUENCE [LARGE SCALE GENOMIC DNA]</scope>
    <source>
        <strain evidence="2 3">NCTC12410</strain>
    </source>
</reference>
<feature type="compositionally biased region" description="Polar residues" evidence="1">
    <location>
        <begin position="1"/>
        <end position="21"/>
    </location>
</feature>
<protein>
    <submittedName>
        <fullName evidence="2">Uncharacterized protein</fullName>
    </submittedName>
</protein>
<organism evidence="2 3">
    <name type="scientific">Helicobacter canis</name>
    <dbReference type="NCBI Taxonomy" id="29419"/>
    <lineage>
        <taxon>Bacteria</taxon>
        <taxon>Pseudomonadati</taxon>
        <taxon>Campylobacterota</taxon>
        <taxon>Epsilonproteobacteria</taxon>
        <taxon>Campylobacterales</taxon>
        <taxon>Helicobacteraceae</taxon>
        <taxon>Helicobacter</taxon>
    </lineage>
</organism>
<evidence type="ECO:0000256" key="1">
    <source>
        <dbReference type="SAM" id="MobiDB-lite"/>
    </source>
</evidence>
<proteinExistence type="predicted"/>
<evidence type="ECO:0000313" key="3">
    <source>
        <dbReference type="Proteomes" id="UP000254841"/>
    </source>
</evidence>
<feature type="region of interest" description="Disordered" evidence="1">
    <location>
        <begin position="1"/>
        <end position="34"/>
    </location>
</feature>
<name>A0A377J3A2_9HELI</name>
<dbReference type="AlphaFoldDB" id="A0A377J3A2"/>
<gene>
    <name evidence="2" type="ORF">NCTC12410_00540</name>
</gene>